<evidence type="ECO:0000256" key="1">
    <source>
        <dbReference type="SAM" id="Phobius"/>
    </source>
</evidence>
<feature type="transmembrane region" description="Helical" evidence="1">
    <location>
        <begin position="39"/>
        <end position="60"/>
    </location>
</feature>
<protein>
    <submittedName>
        <fullName evidence="2">Uncharacterized protein</fullName>
    </submittedName>
</protein>
<dbReference type="AlphaFoldDB" id="A0A081RVU3"/>
<reference evidence="2 3" key="1">
    <citation type="submission" date="2014-03" db="EMBL/GenBank/DDBJ databases">
        <title>Draft Genome of Photorhabdus temperata Meg1.</title>
        <authorList>
            <person name="Hurst S.G.IV."/>
            <person name="Morris K."/>
            <person name="Thomas K."/>
            <person name="Tisa L.S."/>
        </authorList>
    </citation>
    <scope>NUCLEOTIDE SEQUENCE [LARGE SCALE GENOMIC DNA]</scope>
    <source>
        <strain evidence="2 3">Meg1</strain>
    </source>
</reference>
<dbReference type="EMBL" id="JGVH01000040">
    <property type="protein sequence ID" value="KER02796.1"/>
    <property type="molecule type" value="Genomic_DNA"/>
</dbReference>
<evidence type="ECO:0000313" key="3">
    <source>
        <dbReference type="Proteomes" id="UP000028002"/>
    </source>
</evidence>
<name>A0A081RVU3_PHOTE</name>
<keyword evidence="1" id="KW-0472">Membrane</keyword>
<keyword evidence="1" id="KW-0812">Transmembrane</keyword>
<dbReference type="PATRIC" id="fig|1393735.3.peg.2584"/>
<comment type="caution">
    <text evidence="2">The sequence shown here is derived from an EMBL/GenBank/DDBJ whole genome shotgun (WGS) entry which is preliminary data.</text>
</comment>
<dbReference type="RefSeq" id="WP_023045634.1">
    <property type="nucleotide sequence ID" value="NZ_CAWLUD010000040.1"/>
</dbReference>
<keyword evidence="1" id="KW-1133">Transmembrane helix</keyword>
<accession>A0A081RVU3</accession>
<evidence type="ECO:0000313" key="2">
    <source>
        <dbReference type="EMBL" id="KER02796.1"/>
    </source>
</evidence>
<proteinExistence type="predicted"/>
<dbReference type="Proteomes" id="UP000028002">
    <property type="component" value="Unassembled WGS sequence"/>
</dbReference>
<gene>
    <name evidence="2" type="ORF">MEG1DRAFT_02525</name>
</gene>
<organism evidence="2 3">
    <name type="scientific">Photorhabdus temperata subsp. temperata Meg1</name>
    <dbReference type="NCBI Taxonomy" id="1393735"/>
    <lineage>
        <taxon>Bacteria</taxon>
        <taxon>Pseudomonadati</taxon>
        <taxon>Pseudomonadota</taxon>
        <taxon>Gammaproteobacteria</taxon>
        <taxon>Enterobacterales</taxon>
        <taxon>Morganellaceae</taxon>
        <taxon>Photorhabdus</taxon>
    </lineage>
</organism>
<sequence>MSLFFSFINESNDIFKQRELPYHLNSFDINNRILGACPLSYLVAAGGVALITAGALMVALG</sequence>